<organism evidence="2 3">
    <name type="scientific">Smittium culicis</name>
    <dbReference type="NCBI Taxonomy" id="133412"/>
    <lineage>
        <taxon>Eukaryota</taxon>
        <taxon>Fungi</taxon>
        <taxon>Fungi incertae sedis</taxon>
        <taxon>Zoopagomycota</taxon>
        <taxon>Kickxellomycotina</taxon>
        <taxon>Harpellomycetes</taxon>
        <taxon>Harpellales</taxon>
        <taxon>Legeriomycetaceae</taxon>
        <taxon>Smittium</taxon>
    </lineage>
</organism>
<evidence type="ECO:0000313" key="3">
    <source>
        <dbReference type="Proteomes" id="UP000187429"/>
    </source>
</evidence>
<proteinExistence type="predicted"/>
<evidence type="ECO:0000256" key="1">
    <source>
        <dbReference type="SAM" id="MobiDB-lite"/>
    </source>
</evidence>
<sequence>MALKPETKDNSIRSPKYRPLFSDTNKTQSEYTMSPKTESKIISEANQNTVQVMDRTLTSKLFAFREIIATLDTKLIPETNLMSQMLIYSIGVPPTTIHLYQE</sequence>
<dbReference type="Proteomes" id="UP000187429">
    <property type="component" value="Unassembled WGS sequence"/>
</dbReference>
<reference evidence="3" key="1">
    <citation type="submission" date="2017-01" db="EMBL/GenBank/DDBJ databases">
        <authorList>
            <person name="Wang Y."/>
            <person name="White M."/>
            <person name="Kvist S."/>
            <person name="Moncalvo J.-M."/>
        </authorList>
    </citation>
    <scope>NUCLEOTIDE SEQUENCE [LARGE SCALE GENOMIC DNA]</scope>
    <source>
        <strain evidence="3">ID-206-W2</strain>
    </source>
</reference>
<accession>A0A1R1WZA1</accession>
<name>A0A1R1WZA1_9FUNG</name>
<feature type="compositionally biased region" description="Polar residues" evidence="1">
    <location>
        <begin position="22"/>
        <end position="36"/>
    </location>
</feature>
<dbReference type="AlphaFoldDB" id="A0A1R1WZA1"/>
<evidence type="ECO:0000313" key="2">
    <source>
        <dbReference type="EMBL" id="OMJ07712.1"/>
    </source>
</evidence>
<feature type="region of interest" description="Disordered" evidence="1">
    <location>
        <begin position="1"/>
        <end position="36"/>
    </location>
</feature>
<gene>
    <name evidence="2" type="ORF">AYI69_g11353</name>
</gene>
<comment type="caution">
    <text evidence="2">The sequence shown here is derived from an EMBL/GenBank/DDBJ whole genome shotgun (WGS) entry which is preliminary data.</text>
</comment>
<dbReference type="EMBL" id="LSSM01007589">
    <property type="protein sequence ID" value="OMJ07712.1"/>
    <property type="molecule type" value="Genomic_DNA"/>
</dbReference>
<feature type="compositionally biased region" description="Basic and acidic residues" evidence="1">
    <location>
        <begin position="1"/>
        <end position="11"/>
    </location>
</feature>
<keyword evidence="3" id="KW-1185">Reference proteome</keyword>
<protein>
    <submittedName>
        <fullName evidence="2">Uncharacterized protein</fullName>
    </submittedName>
</protein>